<evidence type="ECO:0000313" key="3">
    <source>
        <dbReference type="Proteomes" id="UP001219525"/>
    </source>
</evidence>
<evidence type="ECO:0000313" key="2">
    <source>
        <dbReference type="EMBL" id="KAJ7221759.1"/>
    </source>
</evidence>
<feature type="domain" description="JmjC" evidence="1">
    <location>
        <begin position="248"/>
        <end position="399"/>
    </location>
</feature>
<comment type="caution">
    <text evidence="2">The sequence shown here is derived from an EMBL/GenBank/DDBJ whole genome shotgun (WGS) entry which is preliminary data.</text>
</comment>
<name>A0AAD6VXF8_9AGAR</name>
<reference evidence="2" key="1">
    <citation type="submission" date="2023-03" db="EMBL/GenBank/DDBJ databases">
        <title>Massive genome expansion in bonnet fungi (Mycena s.s.) driven by repeated elements and novel gene families across ecological guilds.</title>
        <authorList>
            <consortium name="Lawrence Berkeley National Laboratory"/>
            <person name="Harder C.B."/>
            <person name="Miyauchi S."/>
            <person name="Viragh M."/>
            <person name="Kuo A."/>
            <person name="Thoen E."/>
            <person name="Andreopoulos B."/>
            <person name="Lu D."/>
            <person name="Skrede I."/>
            <person name="Drula E."/>
            <person name="Henrissat B."/>
            <person name="Morin E."/>
            <person name="Kohler A."/>
            <person name="Barry K."/>
            <person name="LaButti K."/>
            <person name="Morin E."/>
            <person name="Salamov A."/>
            <person name="Lipzen A."/>
            <person name="Mereny Z."/>
            <person name="Hegedus B."/>
            <person name="Baldrian P."/>
            <person name="Stursova M."/>
            <person name="Weitz H."/>
            <person name="Taylor A."/>
            <person name="Grigoriev I.V."/>
            <person name="Nagy L.G."/>
            <person name="Martin F."/>
            <person name="Kauserud H."/>
        </authorList>
    </citation>
    <scope>NUCLEOTIDE SEQUENCE</scope>
    <source>
        <strain evidence="2">9144</strain>
    </source>
</reference>
<proteinExistence type="predicted"/>
<dbReference type="InterPro" id="IPR003347">
    <property type="entry name" value="JmjC_dom"/>
</dbReference>
<protein>
    <recommendedName>
        <fullName evidence="1">JmjC domain-containing protein</fullName>
    </recommendedName>
</protein>
<dbReference type="Gene3D" id="2.60.120.650">
    <property type="entry name" value="Cupin"/>
    <property type="match status" value="1"/>
</dbReference>
<dbReference type="PROSITE" id="PS51184">
    <property type="entry name" value="JMJC"/>
    <property type="match status" value="1"/>
</dbReference>
<dbReference type="AlphaFoldDB" id="A0AAD6VXF8"/>
<dbReference type="EMBL" id="JARJCW010000008">
    <property type="protein sequence ID" value="KAJ7221759.1"/>
    <property type="molecule type" value="Genomic_DNA"/>
</dbReference>
<keyword evidence="3" id="KW-1185">Reference proteome</keyword>
<gene>
    <name evidence="2" type="ORF">GGX14DRAFT_430976</name>
</gene>
<evidence type="ECO:0000259" key="1">
    <source>
        <dbReference type="PROSITE" id="PS51184"/>
    </source>
</evidence>
<accession>A0AAD6VXF8</accession>
<dbReference type="InterPro" id="IPR041667">
    <property type="entry name" value="Cupin_8"/>
</dbReference>
<dbReference type="PANTHER" id="PTHR12461">
    <property type="entry name" value="HYPOXIA-INDUCIBLE FACTOR 1 ALPHA INHIBITOR-RELATED"/>
    <property type="match status" value="1"/>
</dbReference>
<dbReference type="Pfam" id="PF13621">
    <property type="entry name" value="Cupin_8"/>
    <property type="match status" value="1"/>
</dbReference>
<dbReference type="SUPFAM" id="SSF51197">
    <property type="entry name" value="Clavaminate synthase-like"/>
    <property type="match status" value="1"/>
</dbReference>
<sequence length="399" mass="43463">MRRTTVISALESTLSDIAPCGLLFDDLLTALSAIKAGLARNPDAVPVEGCDVDAALSACLDNIVAQAYANLARTSLLCWGRLHTDASILSALVSPPLDAVAKLDTAIIVSGAAGERRLDLILDIIHHIQSEHFPFQAFRSTSSAYQAPRPPEISGRAIPCPAAPPSLAAFQSRDHCFPFILRDYVSRWPALNERPWASLEYLRAVAGHGRVVPIEVGRDYRTDNWSQKLVGWDAFLSSLDSNTDGEPLYLAQHSLLLQFPALRADIEIPDYVYADIPRPPGCEPPSNDEQLVINAWLGPEGTVSPAHTDPYFNMYAQVVGRKTVWVASPSCSGGMYATGNTSAVDVFSTEQDCYPDFTKLVAGQSMLANLAPGDLLYIPAGWWHAMRADCRSFSVSMWF</sequence>
<dbReference type="PANTHER" id="PTHR12461:SF94">
    <property type="entry name" value="JMJC DOMAIN-CONTAINING PROTEIN"/>
    <property type="match status" value="1"/>
</dbReference>
<organism evidence="2 3">
    <name type="scientific">Mycena pura</name>
    <dbReference type="NCBI Taxonomy" id="153505"/>
    <lineage>
        <taxon>Eukaryota</taxon>
        <taxon>Fungi</taxon>
        <taxon>Dikarya</taxon>
        <taxon>Basidiomycota</taxon>
        <taxon>Agaricomycotina</taxon>
        <taxon>Agaricomycetes</taxon>
        <taxon>Agaricomycetidae</taxon>
        <taxon>Agaricales</taxon>
        <taxon>Marasmiineae</taxon>
        <taxon>Mycenaceae</taxon>
        <taxon>Mycena</taxon>
    </lineage>
</organism>
<dbReference type="Proteomes" id="UP001219525">
    <property type="component" value="Unassembled WGS sequence"/>
</dbReference>